<dbReference type="Proteomes" id="UP000770661">
    <property type="component" value="Unassembled WGS sequence"/>
</dbReference>
<evidence type="ECO:0000313" key="1">
    <source>
        <dbReference type="EMBL" id="KAG0711831.1"/>
    </source>
</evidence>
<dbReference type="OrthoDB" id="6380626at2759"/>
<evidence type="ECO:0000313" key="2">
    <source>
        <dbReference type="Proteomes" id="UP000770661"/>
    </source>
</evidence>
<accession>A0A8J4XPN7</accession>
<dbReference type="EMBL" id="JACEEZ010022979">
    <property type="protein sequence ID" value="KAG0711831.1"/>
    <property type="molecule type" value="Genomic_DNA"/>
</dbReference>
<proteinExistence type="predicted"/>
<keyword evidence="2" id="KW-1185">Reference proteome</keyword>
<organism evidence="1 2">
    <name type="scientific">Chionoecetes opilio</name>
    <name type="common">Atlantic snow crab</name>
    <name type="synonym">Cancer opilio</name>
    <dbReference type="NCBI Taxonomy" id="41210"/>
    <lineage>
        <taxon>Eukaryota</taxon>
        <taxon>Metazoa</taxon>
        <taxon>Ecdysozoa</taxon>
        <taxon>Arthropoda</taxon>
        <taxon>Crustacea</taxon>
        <taxon>Multicrustacea</taxon>
        <taxon>Malacostraca</taxon>
        <taxon>Eumalacostraca</taxon>
        <taxon>Eucarida</taxon>
        <taxon>Decapoda</taxon>
        <taxon>Pleocyemata</taxon>
        <taxon>Brachyura</taxon>
        <taxon>Eubrachyura</taxon>
        <taxon>Majoidea</taxon>
        <taxon>Majidae</taxon>
        <taxon>Chionoecetes</taxon>
    </lineage>
</organism>
<gene>
    <name evidence="1" type="ORF">GWK47_019771</name>
</gene>
<comment type="caution">
    <text evidence="1">The sequence shown here is derived from an EMBL/GenBank/DDBJ whole genome shotgun (WGS) entry which is preliminary data.</text>
</comment>
<name>A0A8J4XPN7_CHIOP</name>
<protein>
    <submittedName>
        <fullName evidence="1">Uncharacterized protein</fullName>
    </submittedName>
</protein>
<sequence>MEKDNLHALLTGEFSEHRERALHERKNALESGLHPMEDYEELLWLSYLFLGEDLRKDYRFRAPGAFHQARWMAKGIYALKIFLFRGQVKLTAHEL</sequence>
<dbReference type="AlphaFoldDB" id="A0A8J4XPN7"/>
<reference evidence="1" key="1">
    <citation type="submission" date="2020-07" db="EMBL/GenBank/DDBJ databases">
        <title>The High-quality genome of the commercially important snow crab, Chionoecetes opilio.</title>
        <authorList>
            <person name="Jeong J.-H."/>
            <person name="Ryu S."/>
        </authorList>
    </citation>
    <scope>NUCLEOTIDE SEQUENCE</scope>
    <source>
        <strain evidence="1">MADBK_172401_WGS</strain>
        <tissue evidence="1">Digestive gland</tissue>
    </source>
</reference>